<comment type="subcellular location">
    <subcellularLocation>
        <location evidence="1">Cell membrane</location>
        <topology evidence="1">Multi-pass membrane protein</topology>
    </subcellularLocation>
</comment>
<comment type="caution">
    <text evidence="11">The sequence shown here is derived from an EMBL/GenBank/DDBJ whole genome shotgun (WGS) entry which is preliminary data.</text>
</comment>
<protein>
    <recommendedName>
        <fullName evidence="10">Sulfatase N-terminal domain-containing protein</fullName>
    </recommendedName>
</protein>
<dbReference type="PANTHER" id="PTHR30443">
    <property type="entry name" value="INNER MEMBRANE PROTEIN"/>
    <property type="match status" value="1"/>
</dbReference>
<keyword evidence="3" id="KW-0808">Transferase</keyword>
<gene>
    <name evidence="11" type="ORF">AQPW35_17190</name>
</gene>
<proteinExistence type="predicted"/>
<keyword evidence="2" id="KW-1003">Cell membrane</keyword>
<feature type="transmembrane region" description="Helical" evidence="8">
    <location>
        <begin position="143"/>
        <end position="160"/>
    </location>
</feature>
<evidence type="ECO:0000259" key="10">
    <source>
        <dbReference type="Pfam" id="PF00884"/>
    </source>
</evidence>
<evidence type="ECO:0000256" key="1">
    <source>
        <dbReference type="ARBA" id="ARBA00004651"/>
    </source>
</evidence>
<dbReference type="GO" id="GO:0016776">
    <property type="term" value="F:phosphotransferase activity, phosphate group as acceptor"/>
    <property type="evidence" value="ECO:0007669"/>
    <property type="project" value="TreeGrafter"/>
</dbReference>
<dbReference type="CDD" id="cd16017">
    <property type="entry name" value="LptA"/>
    <property type="match status" value="1"/>
</dbReference>
<feature type="transmembrane region" description="Helical" evidence="8">
    <location>
        <begin position="59"/>
        <end position="80"/>
    </location>
</feature>
<dbReference type="AlphaFoldDB" id="A0A480AV40"/>
<dbReference type="PANTHER" id="PTHR30443:SF2">
    <property type="entry name" value="PHOSPHOETHANOLAMINE TRANSFERASE EPTC"/>
    <property type="match status" value="1"/>
</dbReference>
<dbReference type="SUPFAM" id="SSF53649">
    <property type="entry name" value="Alkaline phosphatase-like"/>
    <property type="match status" value="1"/>
</dbReference>
<dbReference type="InterPro" id="IPR017850">
    <property type="entry name" value="Alkaline_phosphatase_core_sf"/>
</dbReference>
<keyword evidence="4 8" id="KW-0812">Transmembrane</keyword>
<dbReference type="Gene3D" id="3.40.720.10">
    <property type="entry name" value="Alkaline Phosphatase, subunit A"/>
    <property type="match status" value="1"/>
</dbReference>
<keyword evidence="6 8" id="KW-0472">Membrane</keyword>
<dbReference type="RefSeq" id="WP_162520722.1">
    <property type="nucleotide sequence ID" value="NZ_BJCL01000003.1"/>
</dbReference>
<dbReference type="InterPro" id="IPR040423">
    <property type="entry name" value="PEA_transferase"/>
</dbReference>
<dbReference type="Pfam" id="PF00884">
    <property type="entry name" value="Sulfatase"/>
    <property type="match status" value="1"/>
</dbReference>
<evidence type="ECO:0000256" key="8">
    <source>
        <dbReference type="SAM" id="Phobius"/>
    </source>
</evidence>
<reference evidence="12" key="1">
    <citation type="submission" date="2019-03" db="EMBL/GenBank/DDBJ databases">
        <title>Aquabacterium pictum sp.nov., the first bacteriochlorophyll a-containing freshwater bacterium in the genus Aquabacterium of the class Betaproteobacteria.</title>
        <authorList>
            <person name="Hirose S."/>
            <person name="Tank M."/>
            <person name="Hara E."/>
            <person name="Tamaki H."/>
            <person name="Takaichi S."/>
            <person name="Haruta S."/>
            <person name="Hanada S."/>
        </authorList>
    </citation>
    <scope>NUCLEOTIDE SEQUENCE [LARGE SCALE GENOMIC DNA]</scope>
    <source>
        <strain evidence="12">W35</strain>
    </source>
</reference>
<keyword evidence="9" id="KW-0732">Signal</keyword>
<evidence type="ECO:0000313" key="11">
    <source>
        <dbReference type="EMBL" id="GCL62638.1"/>
    </source>
</evidence>
<name>A0A480AV40_9BURK</name>
<keyword evidence="12" id="KW-1185">Reference proteome</keyword>
<feature type="signal peptide" evidence="9">
    <location>
        <begin position="1"/>
        <end position="20"/>
    </location>
</feature>
<dbReference type="EMBL" id="BJCL01000003">
    <property type="protein sequence ID" value="GCL62638.1"/>
    <property type="molecule type" value="Genomic_DNA"/>
</dbReference>
<feature type="domain" description="Sulfatase N-terminal" evidence="10">
    <location>
        <begin position="214"/>
        <end position="477"/>
    </location>
</feature>
<dbReference type="GO" id="GO:0005886">
    <property type="term" value="C:plasma membrane"/>
    <property type="evidence" value="ECO:0007669"/>
    <property type="project" value="UniProtKB-SubCell"/>
</dbReference>
<dbReference type="GO" id="GO:0009244">
    <property type="term" value="P:lipopolysaccharide core region biosynthetic process"/>
    <property type="evidence" value="ECO:0007669"/>
    <property type="project" value="TreeGrafter"/>
</dbReference>
<feature type="region of interest" description="Disordered" evidence="7">
    <location>
        <begin position="524"/>
        <end position="562"/>
    </location>
</feature>
<dbReference type="Proteomes" id="UP000301751">
    <property type="component" value="Unassembled WGS sequence"/>
</dbReference>
<dbReference type="InterPro" id="IPR000917">
    <property type="entry name" value="Sulfatase_N"/>
</dbReference>
<evidence type="ECO:0000256" key="9">
    <source>
        <dbReference type="SAM" id="SignalP"/>
    </source>
</evidence>
<evidence type="ECO:0000256" key="3">
    <source>
        <dbReference type="ARBA" id="ARBA00022679"/>
    </source>
</evidence>
<evidence type="ECO:0000256" key="6">
    <source>
        <dbReference type="ARBA" id="ARBA00023136"/>
    </source>
</evidence>
<dbReference type="InterPro" id="IPR058130">
    <property type="entry name" value="PEA_transf_C"/>
</dbReference>
<feature type="transmembrane region" description="Helical" evidence="8">
    <location>
        <begin position="30"/>
        <end position="47"/>
    </location>
</feature>
<feature type="transmembrane region" description="Helical" evidence="8">
    <location>
        <begin position="111"/>
        <end position="131"/>
    </location>
</feature>
<accession>A0A480AV40</accession>
<evidence type="ECO:0000256" key="7">
    <source>
        <dbReference type="SAM" id="MobiDB-lite"/>
    </source>
</evidence>
<evidence type="ECO:0000256" key="5">
    <source>
        <dbReference type="ARBA" id="ARBA00022989"/>
    </source>
</evidence>
<evidence type="ECO:0000256" key="4">
    <source>
        <dbReference type="ARBA" id="ARBA00022692"/>
    </source>
</evidence>
<evidence type="ECO:0000256" key="2">
    <source>
        <dbReference type="ARBA" id="ARBA00022475"/>
    </source>
</evidence>
<sequence>MVAWWRLAVLGALLHGAALAAGFMEAKDLAKMALWWLVAGSALWSLAGRAGPRAQRWTGLALTLVFAADIGSQGVVRGYFGTDPQPGVIAESLANTTAGEAAGFLKEQAGAIGRAVAFSLLALLVAGALLRPGQRTSRPPRRGSLWLLAGLLGLAALLHFNPAMLRQQPLLRWGVVYARHVQAEREIRGLDAARAQVAAQRDSWQVRRLDDAPRTVVLVIGESDNRLNWGAFGYPRDTTAPLTRALAALPGRAVLFSEGWSAEAFTLPSLRLALTPATRATAADWQRVPDITQLAQAAGYQVGWLSNQPAHEGWFAAMAQTAERRRFVNAGNWRDSNATDADLLPPLRDWLATPPPPREFIVLHLLGQHFHFRQRCPAGVHPWRDVADDAVMQQLKAAGRSASIRQARNDFDDAVQCGATVLGQVVTLLHQQRPGRAVDLLYFSDHGQEVGHHRDFAGHSLQDASGYAIPMVWWSRTADGQAPAVPDGLAARPFRLDHIDQALQHLLGITSRWYEPAQDVLAPAYQPPADVTPASVPAPDRPSPRSGPGSGPGPASPAAGRG</sequence>
<organism evidence="11 12">
    <name type="scientific">Pseudaquabacterium pictum</name>
    <dbReference type="NCBI Taxonomy" id="2315236"/>
    <lineage>
        <taxon>Bacteria</taxon>
        <taxon>Pseudomonadati</taxon>
        <taxon>Pseudomonadota</taxon>
        <taxon>Betaproteobacteria</taxon>
        <taxon>Burkholderiales</taxon>
        <taxon>Sphaerotilaceae</taxon>
        <taxon>Pseudaquabacterium</taxon>
    </lineage>
</organism>
<keyword evidence="5 8" id="KW-1133">Transmembrane helix</keyword>
<feature type="chain" id="PRO_5019783864" description="Sulfatase N-terminal domain-containing protein" evidence="9">
    <location>
        <begin position="21"/>
        <end position="562"/>
    </location>
</feature>
<evidence type="ECO:0000313" key="12">
    <source>
        <dbReference type="Proteomes" id="UP000301751"/>
    </source>
</evidence>